<dbReference type="InterPro" id="IPR025420">
    <property type="entry name" value="DUF4143"/>
</dbReference>
<accession>A0A8F5BWL3</accession>
<dbReference type="EMBL" id="CP077715">
    <property type="protein sequence ID" value="QXJ32694.1"/>
    <property type="molecule type" value="Genomic_DNA"/>
</dbReference>
<proteinExistence type="predicted"/>
<gene>
    <name evidence="3" type="ORF">J5U21_02345</name>
</gene>
<protein>
    <recommendedName>
        <fullName evidence="5">ATPase</fullName>
    </recommendedName>
</protein>
<feature type="domain" description="DUF4143" evidence="2">
    <location>
        <begin position="233"/>
        <end position="370"/>
    </location>
</feature>
<evidence type="ECO:0000313" key="3">
    <source>
        <dbReference type="EMBL" id="QXJ32694.1"/>
    </source>
</evidence>
<dbReference type="PANTHER" id="PTHR33295:SF19">
    <property type="entry name" value="ARCHAEAL ATPASE"/>
    <property type="match status" value="1"/>
</dbReference>
<evidence type="ECO:0000313" key="4">
    <source>
        <dbReference type="Proteomes" id="UP000693941"/>
    </source>
</evidence>
<dbReference type="RefSeq" id="WP_218260775.1">
    <property type="nucleotide sequence ID" value="NZ_CP077715.1"/>
</dbReference>
<dbReference type="InterPro" id="IPR041682">
    <property type="entry name" value="AAA_14"/>
</dbReference>
<organism evidence="3 4">
    <name type="scientific">Saccharolobus shibatae</name>
    <dbReference type="NCBI Taxonomy" id="2286"/>
    <lineage>
        <taxon>Archaea</taxon>
        <taxon>Thermoproteota</taxon>
        <taxon>Thermoprotei</taxon>
        <taxon>Sulfolobales</taxon>
        <taxon>Sulfolobaceae</taxon>
        <taxon>Saccharolobus</taxon>
    </lineage>
</organism>
<dbReference type="GeneID" id="65563806"/>
<evidence type="ECO:0000259" key="1">
    <source>
        <dbReference type="Pfam" id="PF13173"/>
    </source>
</evidence>
<dbReference type="Pfam" id="PF13635">
    <property type="entry name" value="DUF4143"/>
    <property type="match status" value="1"/>
</dbReference>
<sequence>MNRELILKALIDWNFWYKNQFIGIERDYSNQLLSLLGKGFAISVIGVKRSGKSTIINQVVKKLIDKGEDPFNTLIVNFEDSRFGEIRTANDLFSLYELYKEIRKKKDSRPYVFLDEIQKVQGWEGFVRSVVDRKEANVVISGSTSSVNNKNVREVLAGRHLVLEVFPLSFKEFLRFKNIRLSTELDMIAKENEIKGLFSEYLNYGGFPLVVSNDNEKDKEKILLQLYEDIMLKDVINECNIRNEEDVKNLALFYISNVGNKIRYRKISNSLNIPLTNILRFTECIKNAYLIFFVKALSPKLSEMVRYDRKVYSIDNGISNVLGYRLNQNVGSLFENLIFLELLRRYGINNIFYYKGRRGEVDFVVKVKNEIREIYQVTYELSDLEREIKSIEEFLKIRKTKAYIITFDNEGEVKINDNVVKVVKAWKWLLME</sequence>
<name>A0A8F5BWL3_9CREN</name>
<feature type="domain" description="AAA" evidence="1">
    <location>
        <begin position="41"/>
        <end position="174"/>
    </location>
</feature>
<evidence type="ECO:0008006" key="5">
    <source>
        <dbReference type="Google" id="ProtNLM"/>
    </source>
</evidence>
<dbReference type="Pfam" id="PF13173">
    <property type="entry name" value="AAA_14"/>
    <property type="match status" value="1"/>
</dbReference>
<dbReference type="AlphaFoldDB" id="A0A8F5BWL3"/>
<evidence type="ECO:0000259" key="2">
    <source>
        <dbReference type="Pfam" id="PF13635"/>
    </source>
</evidence>
<reference evidence="3" key="1">
    <citation type="journal article" date="2021" name="Environ. Microbiol.">
        <title>New insights into the diversity and evolution of the archaeal mobilome from three complete genomes of Saccharolobus shibatae.</title>
        <authorList>
            <person name="Medvedeva S."/>
            <person name="Brandt D."/>
            <person name="Cvirkaite-Krupovic V."/>
            <person name="Liu Y."/>
            <person name="Severinov K."/>
            <person name="Ishino S."/>
            <person name="Ishino Y."/>
            <person name="Prangishvili D."/>
            <person name="Kalinowski J."/>
            <person name="Krupovic M."/>
        </authorList>
    </citation>
    <scope>NUCLEOTIDE SEQUENCE</scope>
    <source>
        <strain evidence="3">BEU9</strain>
    </source>
</reference>
<dbReference type="PANTHER" id="PTHR33295">
    <property type="entry name" value="ATPASE"/>
    <property type="match status" value="1"/>
</dbReference>
<dbReference type="Proteomes" id="UP000693941">
    <property type="component" value="Chromosome"/>
</dbReference>